<sequence>MKYARLVKASIFALGVASTSAMAATQGTLGATSTGDLIISLDIDNLVRVSNLNDINLGNFNGGAGDLSGSDTFCVYRNGAGNYNINMSGSGAANAYTLASGANTLPYAVEFVNGATTTAMATGTALTGQTGANTTSDTCGGADNVSLNVTVANGDLAAAPAGTYTGTLTIVVAPE</sequence>
<dbReference type="AlphaFoldDB" id="A0A545UHU1"/>
<evidence type="ECO:0000313" key="2">
    <source>
        <dbReference type="EMBL" id="TQV89035.1"/>
    </source>
</evidence>
<protein>
    <recommendedName>
        <fullName evidence="4">DUF4402 domain-containing protein</fullName>
    </recommendedName>
</protein>
<feature type="signal peptide" evidence="1">
    <location>
        <begin position="1"/>
        <end position="23"/>
    </location>
</feature>
<comment type="caution">
    <text evidence="2">The sequence shown here is derived from an EMBL/GenBank/DDBJ whole genome shotgun (WGS) entry which is preliminary data.</text>
</comment>
<dbReference type="OrthoDB" id="7507370at2"/>
<name>A0A545UHU1_9GAMM</name>
<feature type="chain" id="PRO_5021957294" description="DUF4402 domain-containing protein" evidence="1">
    <location>
        <begin position="24"/>
        <end position="175"/>
    </location>
</feature>
<dbReference type="RefSeq" id="WP_142892520.1">
    <property type="nucleotide sequence ID" value="NZ_ML660161.1"/>
</dbReference>
<evidence type="ECO:0000313" key="3">
    <source>
        <dbReference type="Proteomes" id="UP000315439"/>
    </source>
</evidence>
<keyword evidence="3" id="KW-1185">Reference proteome</keyword>
<dbReference type="Proteomes" id="UP000315439">
    <property type="component" value="Unassembled WGS sequence"/>
</dbReference>
<proteinExistence type="predicted"/>
<evidence type="ECO:0008006" key="4">
    <source>
        <dbReference type="Google" id="ProtNLM"/>
    </source>
</evidence>
<evidence type="ECO:0000256" key="1">
    <source>
        <dbReference type="SAM" id="SignalP"/>
    </source>
</evidence>
<dbReference type="EMBL" id="VIKS01000003">
    <property type="protein sequence ID" value="TQV89035.1"/>
    <property type="molecule type" value="Genomic_DNA"/>
</dbReference>
<gene>
    <name evidence="2" type="ORF">FLL46_05760</name>
</gene>
<keyword evidence="1" id="KW-0732">Signal</keyword>
<reference evidence="2 3" key="1">
    <citation type="submission" date="2019-07" db="EMBL/GenBank/DDBJ databases">
        <title>Draft genome for Aliikangiella sp. M105.</title>
        <authorList>
            <person name="Wang G."/>
        </authorList>
    </citation>
    <scope>NUCLEOTIDE SEQUENCE [LARGE SCALE GENOMIC DNA]</scope>
    <source>
        <strain evidence="2 3">M105</strain>
    </source>
</reference>
<accession>A0A545UHU1</accession>
<organism evidence="2 3">
    <name type="scientific">Aliikangiella coralliicola</name>
    <dbReference type="NCBI Taxonomy" id="2592383"/>
    <lineage>
        <taxon>Bacteria</taxon>
        <taxon>Pseudomonadati</taxon>
        <taxon>Pseudomonadota</taxon>
        <taxon>Gammaproteobacteria</taxon>
        <taxon>Oceanospirillales</taxon>
        <taxon>Pleioneaceae</taxon>
        <taxon>Aliikangiella</taxon>
    </lineage>
</organism>